<keyword evidence="3" id="KW-0731">Sigma factor</keyword>
<dbReference type="InterPro" id="IPR039425">
    <property type="entry name" value="RNA_pol_sigma-70-like"/>
</dbReference>
<dbReference type="Gene3D" id="1.10.10.10">
    <property type="entry name" value="Winged helix-like DNA-binding domain superfamily/Winged helix DNA-binding domain"/>
    <property type="match status" value="1"/>
</dbReference>
<evidence type="ECO:0000256" key="3">
    <source>
        <dbReference type="ARBA" id="ARBA00023082"/>
    </source>
</evidence>
<comment type="similarity">
    <text evidence="1">Belongs to the sigma-70 factor family. ECF subfamily.</text>
</comment>
<dbReference type="InterPro" id="IPR013249">
    <property type="entry name" value="RNA_pol_sigma70_r4_t2"/>
</dbReference>
<dbReference type="RefSeq" id="WP_157300467.1">
    <property type="nucleotide sequence ID" value="NZ_BAAAZB010000006.1"/>
</dbReference>
<dbReference type="Gene3D" id="1.10.1740.10">
    <property type="match status" value="1"/>
</dbReference>
<dbReference type="Pfam" id="PF04542">
    <property type="entry name" value="Sigma70_r2"/>
    <property type="match status" value="1"/>
</dbReference>
<evidence type="ECO:0000259" key="6">
    <source>
        <dbReference type="Pfam" id="PF08281"/>
    </source>
</evidence>
<dbReference type="SUPFAM" id="SSF88946">
    <property type="entry name" value="Sigma2 domain of RNA polymerase sigma factors"/>
    <property type="match status" value="1"/>
</dbReference>
<comment type="caution">
    <text evidence="7">The sequence shown here is derived from an EMBL/GenBank/DDBJ whole genome shotgun (WGS) entry which is preliminary data.</text>
</comment>
<dbReference type="InterPro" id="IPR013324">
    <property type="entry name" value="RNA_pol_sigma_r3/r4-like"/>
</dbReference>
<dbReference type="GO" id="GO:0003677">
    <property type="term" value="F:DNA binding"/>
    <property type="evidence" value="ECO:0007669"/>
    <property type="project" value="InterPro"/>
</dbReference>
<dbReference type="Proteomes" id="UP000468388">
    <property type="component" value="Unassembled WGS sequence"/>
</dbReference>
<gene>
    <name evidence="7" type="ORF">GO495_14750</name>
</gene>
<feature type="domain" description="RNA polymerase sigma-70 region 2" evidence="5">
    <location>
        <begin position="24"/>
        <end position="89"/>
    </location>
</feature>
<evidence type="ECO:0000259" key="5">
    <source>
        <dbReference type="Pfam" id="PF04542"/>
    </source>
</evidence>
<dbReference type="InterPro" id="IPR013325">
    <property type="entry name" value="RNA_pol_sigma_r2"/>
</dbReference>
<sequence length="185" mass="21547">MDQLLDEQLLLELKEEKEYAFSVIYTRHRMKAFRVAYFMLQNQQEAEDVVQDVFSSLWKNRCKLNVSTSLKSYISAAARNKCLDMIRTKGLHHKYAVEFNHNHTEAAPANTQQEHKEFLNNIQAALKSVKSDIYKEAFTMVYLQGLDYKETAQQLGISVPVSRTYVNRAMKVIRDLMKNSLFSLL</sequence>
<keyword evidence="8" id="KW-1185">Reference proteome</keyword>
<evidence type="ECO:0000313" key="8">
    <source>
        <dbReference type="Proteomes" id="UP000468388"/>
    </source>
</evidence>
<dbReference type="InterPro" id="IPR014284">
    <property type="entry name" value="RNA_pol_sigma-70_dom"/>
</dbReference>
<evidence type="ECO:0000313" key="7">
    <source>
        <dbReference type="EMBL" id="MVT41847.1"/>
    </source>
</evidence>
<evidence type="ECO:0000256" key="4">
    <source>
        <dbReference type="ARBA" id="ARBA00023163"/>
    </source>
</evidence>
<dbReference type="EMBL" id="WRXO01000003">
    <property type="protein sequence ID" value="MVT41847.1"/>
    <property type="molecule type" value="Genomic_DNA"/>
</dbReference>
<dbReference type="SUPFAM" id="SSF88659">
    <property type="entry name" value="Sigma3 and sigma4 domains of RNA polymerase sigma factors"/>
    <property type="match status" value="1"/>
</dbReference>
<accession>A0A6N8J9D7</accession>
<dbReference type="InterPro" id="IPR036388">
    <property type="entry name" value="WH-like_DNA-bd_sf"/>
</dbReference>
<dbReference type="GO" id="GO:0006352">
    <property type="term" value="P:DNA-templated transcription initiation"/>
    <property type="evidence" value="ECO:0007669"/>
    <property type="project" value="InterPro"/>
</dbReference>
<dbReference type="PANTHER" id="PTHR43133">
    <property type="entry name" value="RNA POLYMERASE ECF-TYPE SIGMA FACTO"/>
    <property type="match status" value="1"/>
</dbReference>
<dbReference type="InterPro" id="IPR007627">
    <property type="entry name" value="RNA_pol_sigma70_r2"/>
</dbReference>
<reference evidence="7 8" key="1">
    <citation type="submission" date="2019-12" db="EMBL/GenBank/DDBJ databases">
        <title>The draft genomic sequence of strain Chitinophaga oryziterrae JCM 16595.</title>
        <authorList>
            <person name="Zhang X."/>
        </authorList>
    </citation>
    <scope>NUCLEOTIDE SEQUENCE [LARGE SCALE GENOMIC DNA]</scope>
    <source>
        <strain evidence="7 8">JCM 16595</strain>
    </source>
</reference>
<dbReference type="GO" id="GO:0016987">
    <property type="term" value="F:sigma factor activity"/>
    <property type="evidence" value="ECO:0007669"/>
    <property type="project" value="UniProtKB-KW"/>
</dbReference>
<keyword evidence="4" id="KW-0804">Transcription</keyword>
<evidence type="ECO:0000256" key="2">
    <source>
        <dbReference type="ARBA" id="ARBA00023015"/>
    </source>
</evidence>
<organism evidence="7 8">
    <name type="scientific">Chitinophaga oryziterrae</name>
    <dbReference type="NCBI Taxonomy" id="1031224"/>
    <lineage>
        <taxon>Bacteria</taxon>
        <taxon>Pseudomonadati</taxon>
        <taxon>Bacteroidota</taxon>
        <taxon>Chitinophagia</taxon>
        <taxon>Chitinophagales</taxon>
        <taxon>Chitinophagaceae</taxon>
        <taxon>Chitinophaga</taxon>
    </lineage>
</organism>
<name>A0A6N8J9D7_9BACT</name>
<dbReference type="OrthoDB" id="656273at2"/>
<dbReference type="Pfam" id="PF08281">
    <property type="entry name" value="Sigma70_r4_2"/>
    <property type="match status" value="1"/>
</dbReference>
<protein>
    <submittedName>
        <fullName evidence="7">Sigma-70 family RNA polymerase sigma factor</fullName>
    </submittedName>
</protein>
<proteinExistence type="inferred from homology"/>
<feature type="domain" description="RNA polymerase sigma factor 70 region 4 type 2" evidence="6">
    <location>
        <begin position="133"/>
        <end position="171"/>
    </location>
</feature>
<dbReference type="AlphaFoldDB" id="A0A6N8J9D7"/>
<dbReference type="PANTHER" id="PTHR43133:SF46">
    <property type="entry name" value="RNA POLYMERASE SIGMA-70 FACTOR ECF SUBFAMILY"/>
    <property type="match status" value="1"/>
</dbReference>
<dbReference type="NCBIfam" id="TIGR02937">
    <property type="entry name" value="sigma70-ECF"/>
    <property type="match status" value="1"/>
</dbReference>
<keyword evidence="2" id="KW-0805">Transcription regulation</keyword>
<evidence type="ECO:0000256" key="1">
    <source>
        <dbReference type="ARBA" id="ARBA00010641"/>
    </source>
</evidence>